<sequence>MSNVRCSRTDTYRAPIISCLLEQHAGLRDPPRPQPFKHVGVPLVRIRSAAGRKHCSVLMQPTFVYASNFWHTPRRSRLGASILTRLLPYQAGRISPREVGLERSGYNCVNRSALPRYIGPGSALLASTTHKLVQPAIHEPQTTHLKTFTMMIWPAYINQSFLQVDPSSITAFMADSAAVQQLDKKRERYRAQLLVALQEEEDPLALYEQFVKWTIDNYPDRLIPRSGLLELLEEATRQFKDDAAYRGDLRYLKIWSLYASYVEDPTVIYAFLVSNEIGTIYAQVYEEYAAALERKGRRAEAEKLYLHGIKRRARPVERLKKRYTEFQARASNPLAPAQSSNAIWQDAAPETQSLRRNPLKNYPQGKAKGATAEAPIAEASTSEAQHPSTSEGNPPPSKSRSKTAHDRYAPMLAPPAPGKRPEKLRFNLSLLFTEDRIEYSVQEARARSMGLLGKKWAPLPVTSSVHVDFNDDGHKDPKHTMRKGLAYSGGEPTVTLATKEALADVFGMYNSPEKSMRFGAVAGSKYAPVRRIEPVTPIALHPISRTLSNENDGVAFRPLADENANFQVFRDEELPAKFQIFRDEELPAKPTSHTPEPNRKVLSAKTPVEIPAAPTLSSENAPVLSRTSRASSNPPPRPSETEKPVFSAVFTPAASAVAPSSKRAVFSEPSQDEAKPVFQRQTSTKFTPFRDPNPPPVFSLPSTSQNRLAPSSQKAAFKPYVDETAPEPPKPVFSSSRPPLQASTSKPSIEDIPPQIQLAEPVEEELYDSSESSYVDDADAQQLVQMPIDDVGYVEEDSMFDDEVESYQVPLGGRLGQFNVMTPITERTFEFTTSTRASGTPGDGFGTRPFMHADALQSAEQLAAELRADVDIPPEMEEFSEDEPVDEQVQQVEERTGTLSLSDALMAASSFNPPNPCNPFDPSIVTTLLSFVPAEPAFFDLRADESNRLDALQKFAKKMGRKSSGSRRTSHDDETMQLELLEHRYSVTLKLGEGGFGAVFEAVDEDKRGDRDPDEDDFEDEDEIPKVAIKVVKPRTIWEFHVLRRIHQKLTDDRLKQSIIFPEALFAYRDESFLVLELCKQGTLLEIVNNAGKAGIDRAGSCSLDELLVMFFAIELMRLIEGMHRSGFIHGDMKIDNCLLRLEEVDPPSAWSSIYQPSGEGGWSKKGIKLIDFGRTIDTQLFPADQAFVGDWPTDVRDCFEMREGRPWTYQTDYFGLAGIIYCMLYGQYVDASSIVPAAPSPDGHTRYKVASSFKRYWQVDLWTRLFDLLLNPTPVHRDGQLPLCDELKDLRHEMEAWLQANCNRSSNTLKGLLKKVSLFVLGGKDGR</sequence>
<keyword evidence="2" id="KW-1185">Reference proteome</keyword>
<comment type="caution">
    <text evidence="1">The sequence shown here is derived from an EMBL/GenBank/DDBJ whole genome shotgun (WGS) entry which is preliminary data.</text>
</comment>
<protein>
    <submittedName>
        <fullName evidence="1">Uncharacterized protein</fullName>
    </submittedName>
</protein>
<gene>
    <name evidence="1" type="ORF">NM688_g6531</name>
</gene>
<evidence type="ECO:0000313" key="2">
    <source>
        <dbReference type="Proteomes" id="UP001148662"/>
    </source>
</evidence>
<dbReference type="EMBL" id="JANHOG010001359">
    <property type="protein sequence ID" value="KAJ3538374.1"/>
    <property type="molecule type" value="Genomic_DNA"/>
</dbReference>
<reference evidence="1" key="1">
    <citation type="submission" date="2022-07" db="EMBL/GenBank/DDBJ databases">
        <title>Genome Sequence of Phlebia brevispora.</title>
        <authorList>
            <person name="Buettner E."/>
        </authorList>
    </citation>
    <scope>NUCLEOTIDE SEQUENCE</scope>
    <source>
        <strain evidence="1">MPL23</strain>
    </source>
</reference>
<dbReference type="Proteomes" id="UP001148662">
    <property type="component" value="Unassembled WGS sequence"/>
</dbReference>
<accession>A0ACC1SFE3</accession>
<proteinExistence type="predicted"/>
<name>A0ACC1SFE3_9APHY</name>
<evidence type="ECO:0000313" key="1">
    <source>
        <dbReference type="EMBL" id="KAJ3538374.1"/>
    </source>
</evidence>
<organism evidence="1 2">
    <name type="scientific">Phlebia brevispora</name>
    <dbReference type="NCBI Taxonomy" id="194682"/>
    <lineage>
        <taxon>Eukaryota</taxon>
        <taxon>Fungi</taxon>
        <taxon>Dikarya</taxon>
        <taxon>Basidiomycota</taxon>
        <taxon>Agaricomycotina</taxon>
        <taxon>Agaricomycetes</taxon>
        <taxon>Polyporales</taxon>
        <taxon>Meruliaceae</taxon>
        <taxon>Phlebia</taxon>
    </lineage>
</organism>